<keyword evidence="1" id="KW-1133">Transmembrane helix</keyword>
<feature type="transmembrane region" description="Helical" evidence="1">
    <location>
        <begin position="205"/>
        <end position="223"/>
    </location>
</feature>
<sequence length="229" mass="27059">MTGYVFLGVRRGDEYKVAEINVHGLGDDQFFKELKAEYYTMKGYLWRLFSIWKFKHCDFFKFEKFDYDCSVPRVEGMPENDPEYLYVPKPRRLSDPMPPIDPHEFETRFYSCYGGGKRHKHIFLSCNNKICRPDDDALERIPKRIKGLAVGIPKRGHFWGLHAREQISFFVVALYNFLLLFSSLVFWMCWLFVWKHPGDLQNASIITAVVSTLLPMVWLPLFVNTDHVR</sequence>
<reference evidence="4" key="2">
    <citation type="submission" date="2020-04" db="EMBL/GenBank/DDBJ databases">
        <authorList>
            <consortium name="NCBI Genome Project"/>
        </authorList>
    </citation>
    <scope>NUCLEOTIDE SEQUENCE</scope>
    <source>
        <strain evidence="4">CBS 304.34</strain>
    </source>
</reference>
<dbReference type="GeneID" id="54458665"/>
<evidence type="ECO:0000313" key="3">
    <source>
        <dbReference type="Proteomes" id="UP000504636"/>
    </source>
</evidence>
<dbReference type="OrthoDB" id="443402at2759"/>
<gene>
    <name evidence="2 4" type="ORF">BDZ99DRAFT_441534</name>
</gene>
<dbReference type="AlphaFoldDB" id="A0A6A6YQT7"/>
<organism evidence="2">
    <name type="scientific">Mytilinidion resinicola</name>
    <dbReference type="NCBI Taxonomy" id="574789"/>
    <lineage>
        <taxon>Eukaryota</taxon>
        <taxon>Fungi</taxon>
        <taxon>Dikarya</taxon>
        <taxon>Ascomycota</taxon>
        <taxon>Pezizomycotina</taxon>
        <taxon>Dothideomycetes</taxon>
        <taxon>Pleosporomycetidae</taxon>
        <taxon>Mytilinidiales</taxon>
        <taxon>Mytilinidiaceae</taxon>
        <taxon>Mytilinidion</taxon>
    </lineage>
</organism>
<proteinExistence type="predicted"/>
<protein>
    <submittedName>
        <fullName evidence="2 4">Uncharacterized protein</fullName>
    </submittedName>
</protein>
<keyword evidence="1" id="KW-0812">Transmembrane</keyword>
<keyword evidence="1" id="KW-0472">Membrane</keyword>
<feature type="transmembrane region" description="Helical" evidence="1">
    <location>
        <begin position="167"/>
        <end position="193"/>
    </location>
</feature>
<dbReference type="RefSeq" id="XP_033577862.1">
    <property type="nucleotide sequence ID" value="XM_033717772.1"/>
</dbReference>
<evidence type="ECO:0000256" key="1">
    <source>
        <dbReference type="SAM" id="Phobius"/>
    </source>
</evidence>
<name>A0A6A6YQT7_9PEZI</name>
<evidence type="ECO:0000313" key="2">
    <source>
        <dbReference type="EMBL" id="KAF2810898.1"/>
    </source>
</evidence>
<reference evidence="2 4" key="1">
    <citation type="journal article" date="2020" name="Stud. Mycol.">
        <title>101 Dothideomycetes genomes: a test case for predicting lifestyles and emergence of pathogens.</title>
        <authorList>
            <person name="Haridas S."/>
            <person name="Albert R."/>
            <person name="Binder M."/>
            <person name="Bloem J."/>
            <person name="Labutti K."/>
            <person name="Salamov A."/>
            <person name="Andreopoulos B."/>
            <person name="Baker S."/>
            <person name="Barry K."/>
            <person name="Bills G."/>
            <person name="Bluhm B."/>
            <person name="Cannon C."/>
            <person name="Castanera R."/>
            <person name="Culley D."/>
            <person name="Daum C."/>
            <person name="Ezra D."/>
            <person name="Gonzalez J."/>
            <person name="Henrissat B."/>
            <person name="Kuo A."/>
            <person name="Liang C."/>
            <person name="Lipzen A."/>
            <person name="Lutzoni F."/>
            <person name="Magnuson J."/>
            <person name="Mondo S."/>
            <person name="Nolan M."/>
            <person name="Ohm R."/>
            <person name="Pangilinan J."/>
            <person name="Park H.-J."/>
            <person name="Ramirez L."/>
            <person name="Alfaro M."/>
            <person name="Sun H."/>
            <person name="Tritt A."/>
            <person name="Yoshinaga Y."/>
            <person name="Zwiers L.-H."/>
            <person name="Turgeon B."/>
            <person name="Goodwin S."/>
            <person name="Spatafora J."/>
            <person name="Crous P."/>
            <person name="Grigoriev I."/>
        </authorList>
    </citation>
    <scope>NUCLEOTIDE SEQUENCE</scope>
    <source>
        <strain evidence="2 4">CBS 304.34</strain>
    </source>
</reference>
<dbReference type="Proteomes" id="UP000504636">
    <property type="component" value="Unplaced"/>
</dbReference>
<accession>A0A6A6YQT7</accession>
<keyword evidence="3" id="KW-1185">Reference proteome</keyword>
<dbReference type="EMBL" id="MU003699">
    <property type="protein sequence ID" value="KAF2810898.1"/>
    <property type="molecule type" value="Genomic_DNA"/>
</dbReference>
<evidence type="ECO:0000313" key="4">
    <source>
        <dbReference type="RefSeq" id="XP_033577862.1"/>
    </source>
</evidence>
<reference evidence="4" key="3">
    <citation type="submission" date="2025-04" db="UniProtKB">
        <authorList>
            <consortium name="RefSeq"/>
        </authorList>
    </citation>
    <scope>IDENTIFICATION</scope>
    <source>
        <strain evidence="4">CBS 304.34</strain>
    </source>
</reference>